<dbReference type="GO" id="GO:0016020">
    <property type="term" value="C:membrane"/>
    <property type="evidence" value="ECO:0007669"/>
    <property type="project" value="UniProtKB-SubCell"/>
</dbReference>
<dbReference type="InterPro" id="IPR004813">
    <property type="entry name" value="OPT"/>
</dbReference>
<organism evidence="7 8">
    <name type="scientific">Candidatus Scalindua rubra</name>
    <dbReference type="NCBI Taxonomy" id="1872076"/>
    <lineage>
        <taxon>Bacteria</taxon>
        <taxon>Pseudomonadati</taxon>
        <taxon>Planctomycetota</taxon>
        <taxon>Candidatus Brocadiia</taxon>
        <taxon>Candidatus Brocadiales</taxon>
        <taxon>Candidatus Scalinduaceae</taxon>
        <taxon>Candidatus Scalindua</taxon>
    </lineage>
</organism>
<evidence type="ECO:0000256" key="4">
    <source>
        <dbReference type="ARBA" id="ARBA00022989"/>
    </source>
</evidence>
<dbReference type="NCBIfam" id="TIGR00733">
    <property type="entry name" value="OPT family oligopeptide transporter"/>
    <property type="match status" value="1"/>
</dbReference>
<dbReference type="PANTHER" id="PTHR31645:SF0">
    <property type="entry name" value="OLIGOPEPTIDE TRANSPORTER YGL114W-RELATED"/>
    <property type="match status" value="1"/>
</dbReference>
<feature type="transmembrane region" description="Helical" evidence="6">
    <location>
        <begin position="524"/>
        <end position="542"/>
    </location>
</feature>
<reference evidence="7 8" key="1">
    <citation type="submission" date="2016-07" db="EMBL/GenBank/DDBJ databases">
        <title>Draft genome of Scalindua rubra, obtained from a brine-seawater interface in the Red Sea, sheds light on salt adaptation in anammox bacteria.</title>
        <authorList>
            <person name="Speth D.R."/>
            <person name="Lagkouvardos I."/>
            <person name="Wang Y."/>
            <person name="Qian P.-Y."/>
            <person name="Dutilh B.E."/>
            <person name="Jetten M.S."/>
        </authorList>
    </citation>
    <scope>NUCLEOTIDE SEQUENCE [LARGE SCALE GENOMIC DNA]</scope>
    <source>
        <strain evidence="7">BSI-1</strain>
    </source>
</reference>
<dbReference type="Pfam" id="PF03169">
    <property type="entry name" value="OPT"/>
    <property type="match status" value="1"/>
</dbReference>
<evidence type="ECO:0000256" key="5">
    <source>
        <dbReference type="ARBA" id="ARBA00023136"/>
    </source>
</evidence>
<feature type="transmembrane region" description="Helical" evidence="6">
    <location>
        <begin position="548"/>
        <end position="566"/>
    </location>
</feature>
<feature type="transmembrane region" description="Helical" evidence="6">
    <location>
        <begin position="431"/>
        <end position="449"/>
    </location>
</feature>
<feature type="transmembrane region" description="Helical" evidence="6">
    <location>
        <begin position="405"/>
        <end position="425"/>
    </location>
</feature>
<keyword evidence="2" id="KW-0813">Transport</keyword>
<feature type="transmembrane region" description="Helical" evidence="6">
    <location>
        <begin position="375"/>
        <end position="398"/>
    </location>
</feature>
<dbReference type="InterPro" id="IPR045035">
    <property type="entry name" value="YSL-like"/>
</dbReference>
<feature type="transmembrane region" description="Helical" evidence="6">
    <location>
        <begin position="108"/>
        <end position="125"/>
    </location>
</feature>
<dbReference type="GO" id="GO:0035673">
    <property type="term" value="F:oligopeptide transmembrane transporter activity"/>
    <property type="evidence" value="ECO:0007669"/>
    <property type="project" value="InterPro"/>
</dbReference>
<gene>
    <name evidence="7" type="ORF">SCARUB_03772</name>
</gene>
<dbReference type="NCBIfam" id="TIGR00728">
    <property type="entry name" value="OPT_sfam"/>
    <property type="match status" value="1"/>
</dbReference>
<feature type="transmembrane region" description="Helical" evidence="6">
    <location>
        <begin position="243"/>
        <end position="263"/>
    </location>
</feature>
<accession>A0A1E3X638</accession>
<keyword evidence="3 6" id="KW-0812">Transmembrane</keyword>
<dbReference type="PANTHER" id="PTHR31645">
    <property type="entry name" value="OLIGOPEPTIDE TRANSPORTER YGL114W-RELATED"/>
    <property type="match status" value="1"/>
</dbReference>
<evidence type="ECO:0000313" key="8">
    <source>
        <dbReference type="Proteomes" id="UP000094056"/>
    </source>
</evidence>
<feature type="transmembrane region" description="Helical" evidence="6">
    <location>
        <begin position="587"/>
        <end position="607"/>
    </location>
</feature>
<evidence type="ECO:0000256" key="6">
    <source>
        <dbReference type="SAM" id="Phobius"/>
    </source>
</evidence>
<feature type="transmembrane region" description="Helical" evidence="6">
    <location>
        <begin position="290"/>
        <end position="311"/>
    </location>
</feature>
<feature type="transmembrane region" description="Helical" evidence="6">
    <location>
        <begin position="627"/>
        <end position="648"/>
    </location>
</feature>
<evidence type="ECO:0000256" key="3">
    <source>
        <dbReference type="ARBA" id="ARBA00022692"/>
    </source>
</evidence>
<proteinExistence type="predicted"/>
<feature type="transmembrane region" description="Helical" evidence="6">
    <location>
        <begin position="40"/>
        <end position="62"/>
    </location>
</feature>
<dbReference type="AlphaFoldDB" id="A0A1E3X638"/>
<dbReference type="PATRIC" id="fig|1872076.5.peg.4497"/>
<feature type="transmembrane region" description="Helical" evidence="6">
    <location>
        <begin position="131"/>
        <end position="153"/>
    </location>
</feature>
<comment type="subcellular location">
    <subcellularLocation>
        <location evidence="1">Membrane</location>
        <topology evidence="1">Multi-pass membrane protein</topology>
    </subcellularLocation>
</comment>
<dbReference type="InterPro" id="IPR004814">
    <property type="entry name" value="Oligopep_transpt"/>
</dbReference>
<evidence type="ECO:0000256" key="1">
    <source>
        <dbReference type="ARBA" id="ARBA00004141"/>
    </source>
</evidence>
<protein>
    <submittedName>
        <fullName evidence="7">OPT oligopeptide transporter protein</fullName>
    </submittedName>
</protein>
<name>A0A1E3X638_9BACT</name>
<feature type="transmembrane region" description="Helical" evidence="6">
    <location>
        <begin position="68"/>
        <end position="87"/>
    </location>
</feature>
<dbReference type="EMBL" id="MAYW01000143">
    <property type="protein sequence ID" value="ODS31106.1"/>
    <property type="molecule type" value="Genomic_DNA"/>
</dbReference>
<evidence type="ECO:0000256" key="2">
    <source>
        <dbReference type="ARBA" id="ARBA00022448"/>
    </source>
</evidence>
<keyword evidence="4 6" id="KW-1133">Transmembrane helix</keyword>
<evidence type="ECO:0000313" key="7">
    <source>
        <dbReference type="EMBL" id="ODS31106.1"/>
    </source>
</evidence>
<sequence length="652" mass="70387">MAKQFKMKKETRELSSDAYQEISGEEYKPYIGKREFLPEFTFKAILTGMILGIMFAAANAYIGLKVGLTVSASIPVAVMAVAIFRILGKGSILENNMVQTVGSAGESLAAGVIFTFPALIIWGMRPELTKIFIFSLLGGLLGVLFMIPLRSLLISKQHGRLPYPEGTACAEVLVAGDKGGTEAKTLFAGLGIGSLYEFLMNGLKLWNFRPSWDIPFYKGAKITGEVTPALLGVGYIIGPRISAIMLSGGALAWLVIIPLIMAIGDDVANPIYPAETLISQMSVKEIWHYYIRYIGAGAVAFGGLITLIRAIPTILETFKTGLKSIFKTNKEVRVRTDRDLSMLVVISGAALLAVCLWLVLSFWTATEIPVISNLLVAFLMVIFSFFFVTVSSRIVGLIGSSSNPVSGMTITTLLLTSLIFAMMGWTTDAHMVIALSVGAVVCISIAIAGDTSQDLKTGFLIGATPWKQQVGEFIGVLTSAIFVGWVILRLHKGVGIGSETLPAPQATLMSLVVKGVIMGELPWNFVIIGIFLAAIVEIIGIRSLPFAVGVYLPFYLTTPIMVGGVLRYITEKRNEDNMLKTRRENGILFSSGLIAGSALVGVGLALLASYSKRLTEAFELGHGWMGLFNNIASLIIFAGLSLLLFMFINKKR</sequence>
<keyword evidence="5 6" id="KW-0472">Membrane</keyword>
<dbReference type="Proteomes" id="UP000094056">
    <property type="component" value="Unassembled WGS sequence"/>
</dbReference>
<comment type="caution">
    <text evidence="7">The sequence shown here is derived from an EMBL/GenBank/DDBJ whole genome shotgun (WGS) entry which is preliminary data.</text>
</comment>
<feature type="transmembrane region" description="Helical" evidence="6">
    <location>
        <begin position="340"/>
        <end position="363"/>
    </location>
</feature>